<evidence type="ECO:0000313" key="1">
    <source>
        <dbReference type="EMBL" id="OWZ00420.1"/>
    </source>
</evidence>
<name>A0A225V7K2_9STRA</name>
<organism evidence="1 2">
    <name type="scientific">Phytophthora megakarya</name>
    <dbReference type="NCBI Taxonomy" id="4795"/>
    <lineage>
        <taxon>Eukaryota</taxon>
        <taxon>Sar</taxon>
        <taxon>Stramenopiles</taxon>
        <taxon>Oomycota</taxon>
        <taxon>Peronosporomycetes</taxon>
        <taxon>Peronosporales</taxon>
        <taxon>Peronosporaceae</taxon>
        <taxon>Phytophthora</taxon>
    </lineage>
</organism>
<sequence>MGIVRFCNGYTNKNVVSIKGCSWRAPYMLPKTEMWTYLQGCTSILFPSDGQSFRNGASQCVEMVTPQQIGRLLITWIQLLLEDISK</sequence>
<reference evidence="2" key="1">
    <citation type="submission" date="2017-03" db="EMBL/GenBank/DDBJ databases">
        <title>Phytopthora megakarya and P. palmivora, two closely related causual agents of cacao black pod achieved similar genome size and gene model numbers by different mechanisms.</title>
        <authorList>
            <person name="Ali S."/>
            <person name="Shao J."/>
            <person name="Larry D.J."/>
            <person name="Kronmiller B."/>
            <person name="Shen D."/>
            <person name="Strem M.D."/>
            <person name="Melnick R.L."/>
            <person name="Guiltinan M.J."/>
            <person name="Tyler B.M."/>
            <person name="Meinhardt L.W."/>
            <person name="Bailey B.A."/>
        </authorList>
    </citation>
    <scope>NUCLEOTIDE SEQUENCE [LARGE SCALE GENOMIC DNA]</scope>
    <source>
        <strain evidence="2">zdho120</strain>
    </source>
</reference>
<protein>
    <submittedName>
        <fullName evidence="1">Uncharacterized protein</fullName>
    </submittedName>
</protein>
<keyword evidence="2" id="KW-1185">Reference proteome</keyword>
<evidence type="ECO:0000313" key="2">
    <source>
        <dbReference type="Proteomes" id="UP000198211"/>
    </source>
</evidence>
<accession>A0A225V7K2</accession>
<gene>
    <name evidence="1" type="ORF">PHMEG_00028390</name>
</gene>
<dbReference type="EMBL" id="NBNE01007616">
    <property type="protein sequence ID" value="OWZ00420.1"/>
    <property type="molecule type" value="Genomic_DNA"/>
</dbReference>
<dbReference type="Proteomes" id="UP000198211">
    <property type="component" value="Unassembled WGS sequence"/>
</dbReference>
<dbReference type="AlphaFoldDB" id="A0A225V7K2"/>
<proteinExistence type="predicted"/>
<comment type="caution">
    <text evidence="1">The sequence shown here is derived from an EMBL/GenBank/DDBJ whole genome shotgun (WGS) entry which is preliminary data.</text>
</comment>